<keyword evidence="7" id="KW-1185">Reference proteome</keyword>
<feature type="transmembrane region" description="Helical" evidence="5">
    <location>
        <begin position="224"/>
        <end position="245"/>
    </location>
</feature>
<reference evidence="6 7" key="1">
    <citation type="submission" date="2021-03" db="EMBL/GenBank/DDBJ databases">
        <title>Genomic Encyclopedia of Type Strains, Phase IV (KMG-IV): sequencing the most valuable type-strain genomes for metagenomic binning, comparative biology and taxonomic classification.</title>
        <authorList>
            <person name="Goeker M."/>
        </authorList>
    </citation>
    <scope>NUCLEOTIDE SEQUENCE [LARGE SCALE GENOMIC DNA]</scope>
    <source>
        <strain evidence="6 7">DSM 26048</strain>
    </source>
</reference>
<keyword evidence="2 5" id="KW-0812">Transmembrane</keyword>
<evidence type="ECO:0000256" key="5">
    <source>
        <dbReference type="SAM" id="Phobius"/>
    </source>
</evidence>
<protein>
    <submittedName>
        <fullName evidence="6">Energy-coupling factor transport system permease protein</fullName>
    </submittedName>
</protein>
<dbReference type="InterPro" id="IPR003339">
    <property type="entry name" value="ABC/ECF_trnsptr_transmembrane"/>
</dbReference>
<dbReference type="CDD" id="cd16914">
    <property type="entry name" value="EcfT"/>
    <property type="match status" value="1"/>
</dbReference>
<dbReference type="Proteomes" id="UP001519287">
    <property type="component" value="Unassembled WGS sequence"/>
</dbReference>
<dbReference type="EMBL" id="JAGGLB010000002">
    <property type="protein sequence ID" value="MBP1989122.1"/>
    <property type="molecule type" value="Genomic_DNA"/>
</dbReference>
<accession>A0ABS4INH6</accession>
<keyword evidence="3 5" id="KW-1133">Transmembrane helix</keyword>
<sequence length="293" mass="33594">MNLTLRHIHPIPCFFYYTGAVAFCFLFQHPWFLLTSAAASLLLNAVQGSLRAKRKLFLFFIIMSLVTLLINPLLSHRGAHILFYFWDQPITLEAVIYGVFSAFTLFAVLSWFVSIQHVFSSDKILHLFGSVSPKGALLLSMALRSFPLLTKRFRQIAVVQRTKGVNVLEGSLRKRLNDGMKFVQLVLTWTLEEGLQTADSMKARGYGSGVRTQFWPYTWKKQDLFFTLIVVLAGLGCLSGWFFGLARFEVYPRLSGTMSLSYLEWAIYGCFFIYFTIPLLMEGVDLWKWRSSN</sequence>
<gene>
    <name evidence="6" type="ORF">J2Z66_000717</name>
</gene>
<evidence type="ECO:0000256" key="2">
    <source>
        <dbReference type="ARBA" id="ARBA00022692"/>
    </source>
</evidence>
<feature type="transmembrane region" description="Helical" evidence="5">
    <location>
        <begin position="56"/>
        <end position="74"/>
    </location>
</feature>
<feature type="transmembrane region" description="Helical" evidence="5">
    <location>
        <begin position="20"/>
        <end position="44"/>
    </location>
</feature>
<keyword evidence="4 5" id="KW-0472">Membrane</keyword>
<name>A0ABS4INH6_9BACL</name>
<proteinExistence type="predicted"/>
<feature type="transmembrane region" description="Helical" evidence="5">
    <location>
        <begin position="265"/>
        <end position="287"/>
    </location>
</feature>
<evidence type="ECO:0000256" key="1">
    <source>
        <dbReference type="ARBA" id="ARBA00004141"/>
    </source>
</evidence>
<feature type="transmembrane region" description="Helical" evidence="5">
    <location>
        <begin position="94"/>
        <end position="113"/>
    </location>
</feature>
<evidence type="ECO:0000256" key="3">
    <source>
        <dbReference type="ARBA" id="ARBA00022989"/>
    </source>
</evidence>
<evidence type="ECO:0000256" key="4">
    <source>
        <dbReference type="ARBA" id="ARBA00023136"/>
    </source>
</evidence>
<dbReference type="RefSeq" id="WP_209969955.1">
    <property type="nucleotide sequence ID" value="NZ_JAGGLB010000002.1"/>
</dbReference>
<organism evidence="6 7">
    <name type="scientific">Paenibacillus eucommiae</name>
    <dbReference type="NCBI Taxonomy" id="1355755"/>
    <lineage>
        <taxon>Bacteria</taxon>
        <taxon>Bacillati</taxon>
        <taxon>Bacillota</taxon>
        <taxon>Bacilli</taxon>
        <taxon>Bacillales</taxon>
        <taxon>Paenibacillaceae</taxon>
        <taxon>Paenibacillus</taxon>
    </lineage>
</organism>
<comment type="caution">
    <text evidence="6">The sequence shown here is derived from an EMBL/GenBank/DDBJ whole genome shotgun (WGS) entry which is preliminary data.</text>
</comment>
<evidence type="ECO:0000313" key="6">
    <source>
        <dbReference type="EMBL" id="MBP1989122.1"/>
    </source>
</evidence>
<comment type="subcellular location">
    <subcellularLocation>
        <location evidence="1">Membrane</location>
        <topology evidence="1">Multi-pass membrane protein</topology>
    </subcellularLocation>
</comment>
<evidence type="ECO:0000313" key="7">
    <source>
        <dbReference type="Proteomes" id="UP001519287"/>
    </source>
</evidence>